<evidence type="ECO:0000256" key="4">
    <source>
        <dbReference type="ARBA" id="ARBA00022989"/>
    </source>
</evidence>
<dbReference type="InterPro" id="IPR001123">
    <property type="entry name" value="LeuE-type"/>
</dbReference>
<protein>
    <submittedName>
        <fullName evidence="7">LysE family transporter</fullName>
    </submittedName>
</protein>
<evidence type="ECO:0000256" key="3">
    <source>
        <dbReference type="ARBA" id="ARBA00022692"/>
    </source>
</evidence>
<feature type="transmembrane region" description="Helical" evidence="6">
    <location>
        <begin position="148"/>
        <end position="173"/>
    </location>
</feature>
<feature type="transmembrane region" description="Helical" evidence="6">
    <location>
        <begin position="185"/>
        <end position="203"/>
    </location>
</feature>
<evidence type="ECO:0000313" key="8">
    <source>
        <dbReference type="Proteomes" id="UP001551675"/>
    </source>
</evidence>
<dbReference type="Pfam" id="PF01810">
    <property type="entry name" value="LysE"/>
    <property type="match status" value="1"/>
</dbReference>
<evidence type="ECO:0000256" key="6">
    <source>
        <dbReference type="SAM" id="Phobius"/>
    </source>
</evidence>
<feature type="transmembrane region" description="Helical" evidence="6">
    <location>
        <begin position="125"/>
        <end position="142"/>
    </location>
</feature>
<proteinExistence type="predicted"/>
<feature type="transmembrane region" description="Helical" evidence="6">
    <location>
        <begin position="65"/>
        <end position="83"/>
    </location>
</feature>
<gene>
    <name evidence="7" type="ORF">AB0I59_05075</name>
</gene>
<dbReference type="PANTHER" id="PTHR38825">
    <property type="entry name" value="LYSINE EXPORTER PROTEIN (LYSE/YGGA)"/>
    <property type="match status" value="1"/>
</dbReference>
<keyword evidence="2" id="KW-1003">Cell membrane</keyword>
<name>A0ABV3G8M3_MICGL</name>
<keyword evidence="5 6" id="KW-0472">Membrane</keyword>
<reference evidence="7 8" key="1">
    <citation type="submission" date="2024-06" db="EMBL/GenBank/DDBJ databases">
        <title>The Natural Products Discovery Center: Release of the First 8490 Sequenced Strains for Exploring Actinobacteria Biosynthetic Diversity.</title>
        <authorList>
            <person name="Kalkreuter E."/>
            <person name="Kautsar S.A."/>
            <person name="Yang D."/>
            <person name="Bader C.D."/>
            <person name="Teijaro C.N."/>
            <person name="Fluegel L."/>
            <person name="Davis C.M."/>
            <person name="Simpson J.R."/>
            <person name="Lauterbach L."/>
            <person name="Steele A.D."/>
            <person name="Gui C."/>
            <person name="Meng S."/>
            <person name="Li G."/>
            <person name="Viehrig K."/>
            <person name="Ye F."/>
            <person name="Su P."/>
            <person name="Kiefer A.F."/>
            <person name="Nichols A."/>
            <person name="Cepeda A.J."/>
            <person name="Yan W."/>
            <person name="Fan B."/>
            <person name="Jiang Y."/>
            <person name="Adhikari A."/>
            <person name="Zheng C.-J."/>
            <person name="Schuster L."/>
            <person name="Cowan T.M."/>
            <person name="Smanski M.J."/>
            <person name="Chevrette M.G."/>
            <person name="De Carvalho L.P.S."/>
            <person name="Shen B."/>
        </authorList>
    </citation>
    <scope>NUCLEOTIDE SEQUENCE [LARGE SCALE GENOMIC DNA]</scope>
    <source>
        <strain evidence="7 8">NPDC050100</strain>
    </source>
</reference>
<keyword evidence="8" id="KW-1185">Reference proteome</keyword>
<evidence type="ECO:0000256" key="1">
    <source>
        <dbReference type="ARBA" id="ARBA00004651"/>
    </source>
</evidence>
<keyword evidence="3 6" id="KW-0812">Transmembrane</keyword>
<dbReference type="EMBL" id="JBFALK010000002">
    <property type="protein sequence ID" value="MEV0967984.1"/>
    <property type="molecule type" value="Genomic_DNA"/>
</dbReference>
<comment type="caution">
    <text evidence="7">The sequence shown here is derived from an EMBL/GenBank/DDBJ whole genome shotgun (WGS) entry which is preliminary data.</text>
</comment>
<sequence length="208" mass="21026">MRELLLGLSLGLGAGVAPGALLGLVITASLRGGFRAGLGLACVPLLSDLPVVLLSVTAAGALPGVFLRVLAVVGGLYVVHLAISAARESRTARPPEPGVTVSSATGPSSVREVLRGVAVNMLNPHPWLFWIAVGAPIFAAAWERTPAAALAFTGGFYLVLVGSKVVLAAMVGAGRHRLGVRGYRVLLAGSALLMAATGLLLLVRGVTG</sequence>
<organism evidence="7 8">
    <name type="scientific">Microtetraspora glauca</name>
    <dbReference type="NCBI Taxonomy" id="1996"/>
    <lineage>
        <taxon>Bacteria</taxon>
        <taxon>Bacillati</taxon>
        <taxon>Actinomycetota</taxon>
        <taxon>Actinomycetes</taxon>
        <taxon>Streptosporangiales</taxon>
        <taxon>Streptosporangiaceae</taxon>
        <taxon>Microtetraspora</taxon>
    </lineage>
</organism>
<dbReference type="PANTHER" id="PTHR38825:SF2">
    <property type="entry name" value="LYSINE TRANSPORTER LYSE"/>
    <property type="match status" value="1"/>
</dbReference>
<feature type="transmembrane region" description="Helical" evidence="6">
    <location>
        <begin position="38"/>
        <end position="59"/>
    </location>
</feature>
<evidence type="ECO:0000256" key="5">
    <source>
        <dbReference type="ARBA" id="ARBA00023136"/>
    </source>
</evidence>
<evidence type="ECO:0000256" key="2">
    <source>
        <dbReference type="ARBA" id="ARBA00022475"/>
    </source>
</evidence>
<accession>A0ABV3G8M3</accession>
<dbReference type="Proteomes" id="UP001551675">
    <property type="component" value="Unassembled WGS sequence"/>
</dbReference>
<evidence type="ECO:0000313" key="7">
    <source>
        <dbReference type="EMBL" id="MEV0967984.1"/>
    </source>
</evidence>
<dbReference type="RefSeq" id="WP_358130611.1">
    <property type="nucleotide sequence ID" value="NZ_JBFALK010000002.1"/>
</dbReference>
<feature type="transmembrane region" description="Helical" evidence="6">
    <location>
        <begin position="6"/>
        <end position="26"/>
    </location>
</feature>
<keyword evidence="4 6" id="KW-1133">Transmembrane helix</keyword>
<comment type="subcellular location">
    <subcellularLocation>
        <location evidence="1">Cell membrane</location>
        <topology evidence="1">Multi-pass membrane protein</topology>
    </subcellularLocation>
</comment>